<evidence type="ECO:0000313" key="13">
    <source>
        <dbReference type="EMBL" id="KAK97536.1"/>
    </source>
</evidence>
<dbReference type="InterPro" id="IPR002305">
    <property type="entry name" value="aa-tRNA-synth_Ic"/>
</dbReference>
<organism evidence="13 14">
    <name type="scientific">Bordetella holmesii CDC-H585-BH</name>
    <dbReference type="NCBI Taxonomy" id="1331206"/>
    <lineage>
        <taxon>Bacteria</taxon>
        <taxon>Pseudomonadati</taxon>
        <taxon>Pseudomonadota</taxon>
        <taxon>Betaproteobacteria</taxon>
        <taxon>Burkholderiales</taxon>
        <taxon>Alcaligenaceae</taxon>
        <taxon>Bordetella</taxon>
    </lineage>
</organism>
<dbReference type="STRING" id="35814.BBB42_02945"/>
<feature type="domain" description="RNA-binding S4" evidence="12">
    <location>
        <begin position="347"/>
        <end position="408"/>
    </location>
</feature>
<keyword evidence="2 10" id="KW-0963">Cytoplasm</keyword>
<accession>A0A158M962</accession>
<dbReference type="HAMAP" id="MF_02007">
    <property type="entry name" value="Tyr_tRNA_synth_type2"/>
    <property type="match status" value="1"/>
</dbReference>
<dbReference type="AlphaFoldDB" id="A0A158M962"/>
<dbReference type="InterPro" id="IPR002942">
    <property type="entry name" value="S4_RNA-bd"/>
</dbReference>
<dbReference type="SMART" id="SM00363">
    <property type="entry name" value="S4"/>
    <property type="match status" value="1"/>
</dbReference>
<dbReference type="Gene3D" id="3.40.50.620">
    <property type="entry name" value="HUPs"/>
    <property type="match status" value="1"/>
</dbReference>
<proteinExistence type="inferred from homology"/>
<dbReference type="InterPro" id="IPR024108">
    <property type="entry name" value="Tyr-tRNA-ligase_bac_2"/>
</dbReference>
<keyword evidence="8 10" id="KW-0030">Aminoacyl-tRNA synthetase</keyword>
<dbReference type="RefSeq" id="WP_005020410.1">
    <property type="nucleotide sequence ID" value="NZ_JFZZ01000025.1"/>
</dbReference>
<dbReference type="EMBL" id="JFZZ01000025">
    <property type="protein sequence ID" value="KAK97536.1"/>
    <property type="molecule type" value="Genomic_DNA"/>
</dbReference>
<evidence type="ECO:0000256" key="7">
    <source>
        <dbReference type="ARBA" id="ARBA00022917"/>
    </source>
</evidence>
<dbReference type="InterPro" id="IPR001412">
    <property type="entry name" value="aa-tRNA-synth_I_CS"/>
</dbReference>
<evidence type="ECO:0000313" key="14">
    <source>
        <dbReference type="Proteomes" id="UP000026682"/>
    </source>
</evidence>
<reference evidence="13 14" key="1">
    <citation type="submission" date="2014-03" db="EMBL/GenBank/DDBJ databases">
        <title>Genome sequence of Bordetella holmseii.</title>
        <authorList>
            <person name="Harvill E."/>
            <person name="Goodfield L.L."/>
            <person name="Ivanov Y."/>
            <person name="Meyer J.A."/>
            <person name="Newth C."/>
            <person name="Cassiday P."/>
            <person name="Tondella M.L."/>
            <person name="Liao P."/>
            <person name="Zimmerman J."/>
            <person name="Meert K."/>
            <person name="Wessel D."/>
            <person name="Berger J."/>
            <person name="Dean J.M."/>
            <person name="Holubkov R."/>
            <person name="Burr J."/>
            <person name="Liu T."/>
            <person name="Brinkac L.M."/>
            <person name="Sanka R."/>
            <person name="Kim M."/>
            <person name="Losada L."/>
        </authorList>
    </citation>
    <scope>NUCLEOTIDE SEQUENCE [LARGE SCALE GENOMIC DNA]</scope>
    <source>
        <strain evidence="13 14">CDC-H585-BH</strain>
    </source>
</reference>
<keyword evidence="5 10" id="KW-0067">ATP-binding</keyword>
<comment type="subcellular location">
    <subcellularLocation>
        <location evidence="10">Cytoplasm</location>
    </subcellularLocation>
</comment>
<keyword evidence="7 10" id="KW-0648">Protein biosynthesis</keyword>
<dbReference type="Gene3D" id="3.10.290.10">
    <property type="entry name" value="RNA-binding S4 domain"/>
    <property type="match status" value="1"/>
</dbReference>
<dbReference type="GO" id="GO:0005829">
    <property type="term" value="C:cytosol"/>
    <property type="evidence" value="ECO:0007669"/>
    <property type="project" value="TreeGrafter"/>
</dbReference>
<dbReference type="Pfam" id="PF01479">
    <property type="entry name" value="S4"/>
    <property type="match status" value="1"/>
</dbReference>
<evidence type="ECO:0000256" key="10">
    <source>
        <dbReference type="HAMAP-Rule" id="MF_02007"/>
    </source>
</evidence>
<evidence type="ECO:0000256" key="1">
    <source>
        <dbReference type="ARBA" id="ARBA00011738"/>
    </source>
</evidence>
<evidence type="ECO:0000256" key="8">
    <source>
        <dbReference type="ARBA" id="ARBA00023146"/>
    </source>
</evidence>
<keyword evidence="3 10" id="KW-0436">Ligase</keyword>
<dbReference type="InterPro" id="IPR014729">
    <property type="entry name" value="Rossmann-like_a/b/a_fold"/>
</dbReference>
<dbReference type="PROSITE" id="PS50889">
    <property type="entry name" value="S4"/>
    <property type="match status" value="1"/>
</dbReference>
<dbReference type="FunFam" id="3.40.50.620:FF:000061">
    <property type="entry name" value="Tyrosine--tRNA ligase"/>
    <property type="match status" value="1"/>
</dbReference>
<dbReference type="InterPro" id="IPR002307">
    <property type="entry name" value="Tyr-tRNA-ligase"/>
</dbReference>
<evidence type="ECO:0000256" key="3">
    <source>
        <dbReference type="ARBA" id="ARBA00022598"/>
    </source>
</evidence>
<feature type="binding site" evidence="10">
    <location>
        <position position="241"/>
    </location>
    <ligand>
        <name>ATP</name>
        <dbReference type="ChEBI" id="CHEBI:30616"/>
    </ligand>
</feature>
<dbReference type="EC" id="6.1.1.1" evidence="10"/>
<dbReference type="PATRIC" id="fig|1331206.3.peg.663"/>
<dbReference type="Gene3D" id="1.10.240.10">
    <property type="entry name" value="Tyrosyl-Transfer RNA Synthetase"/>
    <property type="match status" value="1"/>
</dbReference>
<name>A0A158M962_9BORD</name>
<dbReference type="Pfam" id="PF00579">
    <property type="entry name" value="tRNA-synt_1b"/>
    <property type="match status" value="1"/>
</dbReference>
<evidence type="ECO:0000256" key="5">
    <source>
        <dbReference type="ARBA" id="ARBA00022840"/>
    </source>
</evidence>
<gene>
    <name evidence="10 13" type="primary">tyrS</name>
    <name evidence="13" type="ORF">L497_3680</name>
</gene>
<feature type="short sequence motif" description="'KMSKS' region" evidence="10">
    <location>
        <begin position="238"/>
        <end position="242"/>
    </location>
</feature>
<protein>
    <recommendedName>
        <fullName evidence="10">Tyrosine--tRNA ligase</fullName>
        <ecNumber evidence="10">6.1.1.1</ecNumber>
    </recommendedName>
    <alternativeName>
        <fullName evidence="10">Tyrosyl-tRNA synthetase</fullName>
        <shortName evidence="10">TyrRS</shortName>
    </alternativeName>
</protein>
<evidence type="ECO:0000256" key="6">
    <source>
        <dbReference type="ARBA" id="ARBA00022884"/>
    </source>
</evidence>
<dbReference type="FunFam" id="1.10.240.10:FF:000006">
    <property type="entry name" value="Tyrosine--tRNA ligase"/>
    <property type="match status" value="1"/>
</dbReference>
<comment type="function">
    <text evidence="10">Catalyzes the attachment of tyrosine to tRNA(Tyr) in a two-step reaction: tyrosine is first activated by ATP to form Tyr-AMP and then transferred to the acceptor end of tRNA(Tyr).</text>
</comment>
<dbReference type="InterPro" id="IPR024088">
    <property type="entry name" value="Tyr-tRNA-ligase_bac-type"/>
</dbReference>
<dbReference type="PANTHER" id="PTHR11766">
    <property type="entry name" value="TYROSYL-TRNA SYNTHETASE"/>
    <property type="match status" value="1"/>
</dbReference>
<dbReference type="InterPro" id="IPR036986">
    <property type="entry name" value="S4_RNA-bd_sf"/>
</dbReference>
<keyword evidence="4 10" id="KW-0547">Nucleotide-binding</keyword>
<keyword evidence="6 11" id="KW-0694">RNA-binding</keyword>
<evidence type="ECO:0000256" key="11">
    <source>
        <dbReference type="PROSITE-ProRule" id="PRU00182"/>
    </source>
</evidence>
<dbReference type="GO" id="GO:0003723">
    <property type="term" value="F:RNA binding"/>
    <property type="evidence" value="ECO:0007669"/>
    <property type="project" value="UniProtKB-KW"/>
</dbReference>
<evidence type="ECO:0000256" key="2">
    <source>
        <dbReference type="ARBA" id="ARBA00022490"/>
    </source>
</evidence>
<evidence type="ECO:0000256" key="9">
    <source>
        <dbReference type="ARBA" id="ARBA00048248"/>
    </source>
</evidence>
<sequence length="409" mass="45449">MPQAEFPITPEVEADLRVARRGCDELLVESEFARKLARSRATGVPLRIKLGLDPTAPDIHLGHTVVLNKMRQLQDLGHNVIFLIGDFTSTIGDPSGRNSTRPPLTREQIEHNAKTYYAQASLVLDPARTEIRYNSEWCDPLGARGMIQLASRYTVARMMEREDFTRRFKSGVPIAVHEFLYPLMQGYDSVALKADLELGGTDQKFNLLVGRELQKEYGQEPQCILTMPLLVGMDGVEKMSKSKGNYIGISESPDSMFGKLMSISDTLMWRYFELLSFRSLEDIAALKAEVEGGRNPRDAKVALAQEIIARFHSQQDAQQALANFEARFRDGAIPDDIPEVQLAGAPMGVLRILREAGLCASSSEAQRAVEQGGVKVDGVKIEDRSLQLEPGSYVLQVGKRKFARVNLVA</sequence>
<dbReference type="CDD" id="cd00805">
    <property type="entry name" value="TyrRS_core"/>
    <property type="match status" value="1"/>
</dbReference>
<dbReference type="PRINTS" id="PR01040">
    <property type="entry name" value="TRNASYNTHTYR"/>
</dbReference>
<dbReference type="GO" id="GO:0005524">
    <property type="term" value="F:ATP binding"/>
    <property type="evidence" value="ECO:0007669"/>
    <property type="project" value="UniProtKB-UniRule"/>
</dbReference>
<dbReference type="CDD" id="cd00165">
    <property type="entry name" value="S4"/>
    <property type="match status" value="1"/>
</dbReference>
<dbReference type="PANTHER" id="PTHR11766:SF1">
    <property type="entry name" value="TYROSINE--TRNA LIGASE"/>
    <property type="match status" value="1"/>
</dbReference>
<evidence type="ECO:0000256" key="4">
    <source>
        <dbReference type="ARBA" id="ARBA00022741"/>
    </source>
</evidence>
<dbReference type="NCBIfam" id="TIGR00234">
    <property type="entry name" value="tyrS"/>
    <property type="match status" value="1"/>
</dbReference>
<dbReference type="SUPFAM" id="SSF52374">
    <property type="entry name" value="Nucleotidylyl transferase"/>
    <property type="match status" value="1"/>
</dbReference>
<dbReference type="SUPFAM" id="SSF55174">
    <property type="entry name" value="Alpha-L RNA-binding motif"/>
    <property type="match status" value="1"/>
</dbReference>
<comment type="subunit">
    <text evidence="1 10">Homodimer.</text>
</comment>
<comment type="caution">
    <text evidence="13">The sequence shown here is derived from an EMBL/GenBank/DDBJ whole genome shotgun (WGS) entry which is preliminary data.</text>
</comment>
<dbReference type="GO" id="GO:0006437">
    <property type="term" value="P:tyrosyl-tRNA aminoacylation"/>
    <property type="evidence" value="ECO:0007669"/>
    <property type="project" value="UniProtKB-UniRule"/>
</dbReference>
<feature type="short sequence motif" description="'HIGH' region" evidence="10">
    <location>
        <begin position="54"/>
        <end position="63"/>
    </location>
</feature>
<dbReference type="GO" id="GO:0004831">
    <property type="term" value="F:tyrosine-tRNA ligase activity"/>
    <property type="evidence" value="ECO:0007669"/>
    <property type="project" value="UniProtKB-UniRule"/>
</dbReference>
<comment type="catalytic activity">
    <reaction evidence="9 10">
        <text>tRNA(Tyr) + L-tyrosine + ATP = L-tyrosyl-tRNA(Tyr) + AMP + diphosphate + H(+)</text>
        <dbReference type="Rhea" id="RHEA:10220"/>
        <dbReference type="Rhea" id="RHEA-COMP:9706"/>
        <dbReference type="Rhea" id="RHEA-COMP:9707"/>
        <dbReference type="ChEBI" id="CHEBI:15378"/>
        <dbReference type="ChEBI" id="CHEBI:30616"/>
        <dbReference type="ChEBI" id="CHEBI:33019"/>
        <dbReference type="ChEBI" id="CHEBI:58315"/>
        <dbReference type="ChEBI" id="CHEBI:78442"/>
        <dbReference type="ChEBI" id="CHEBI:78536"/>
        <dbReference type="ChEBI" id="CHEBI:456215"/>
        <dbReference type="EC" id="6.1.1.1"/>
    </reaction>
</comment>
<comment type="similarity">
    <text evidence="10">Belongs to the class-I aminoacyl-tRNA synthetase family. TyrS type 2 subfamily.</text>
</comment>
<dbReference type="Proteomes" id="UP000026682">
    <property type="component" value="Unassembled WGS sequence"/>
</dbReference>
<evidence type="ECO:0000259" key="12">
    <source>
        <dbReference type="SMART" id="SM00363"/>
    </source>
</evidence>
<dbReference type="PROSITE" id="PS00178">
    <property type="entry name" value="AA_TRNA_LIGASE_I"/>
    <property type="match status" value="1"/>
</dbReference>